<dbReference type="Gene3D" id="1.10.357.10">
    <property type="entry name" value="Tetracycline Repressor, domain 2"/>
    <property type="match status" value="1"/>
</dbReference>
<accession>A0ABW1KCH3</accession>
<comment type="caution">
    <text evidence="6">The sequence shown here is derived from an EMBL/GenBank/DDBJ whole genome shotgun (WGS) entry which is preliminary data.</text>
</comment>
<keyword evidence="7" id="KW-1185">Reference proteome</keyword>
<keyword evidence="3" id="KW-0804">Transcription</keyword>
<dbReference type="InterPro" id="IPR009057">
    <property type="entry name" value="Homeodomain-like_sf"/>
</dbReference>
<evidence type="ECO:0000256" key="1">
    <source>
        <dbReference type="ARBA" id="ARBA00023015"/>
    </source>
</evidence>
<dbReference type="InterPro" id="IPR036271">
    <property type="entry name" value="Tet_transcr_reg_TetR-rel_C_sf"/>
</dbReference>
<dbReference type="InterPro" id="IPR050109">
    <property type="entry name" value="HTH-type_TetR-like_transc_reg"/>
</dbReference>
<feature type="domain" description="HTH tetR-type" evidence="5">
    <location>
        <begin position="46"/>
        <end position="106"/>
    </location>
</feature>
<dbReference type="PANTHER" id="PTHR30055">
    <property type="entry name" value="HTH-TYPE TRANSCRIPTIONAL REGULATOR RUTR"/>
    <property type="match status" value="1"/>
</dbReference>
<keyword evidence="2 4" id="KW-0238">DNA-binding</keyword>
<dbReference type="InterPro" id="IPR001647">
    <property type="entry name" value="HTH_TetR"/>
</dbReference>
<keyword evidence="1" id="KW-0805">Transcription regulation</keyword>
<evidence type="ECO:0000313" key="7">
    <source>
        <dbReference type="Proteomes" id="UP001596203"/>
    </source>
</evidence>
<proteinExistence type="predicted"/>
<protein>
    <submittedName>
        <fullName evidence="6">TetR/AcrR family transcriptional regulator</fullName>
    </submittedName>
</protein>
<feature type="DNA-binding region" description="H-T-H motif" evidence="4">
    <location>
        <begin position="69"/>
        <end position="88"/>
    </location>
</feature>
<dbReference type="Pfam" id="PF00440">
    <property type="entry name" value="TetR_N"/>
    <property type="match status" value="1"/>
</dbReference>
<sequence>MERRTMSVERSGGGDPVRTLALLWSAQPSAGRPGSAGKPARGRPPRLTLAQIRLAAVAVADRDGLATMSMARVAEEVGVGTMSLYTYVPGKAELIDLMVDSVLSERDLPGPDDVRPSGWRARIVLYAERTRAAYRRHPWLREVSMVRPPLGPGLLGQREYLLAALADTGLSARQVVAATDAIATFVDAAAGQQAESEQAERATGQSTDEWWSDRNSFWEDHFDVERFPAMTRTWEADGFVGTAEAMVDAYEFGLRLLLDGIERTIEATRQ</sequence>
<dbReference type="SUPFAM" id="SSF48498">
    <property type="entry name" value="Tetracyclin repressor-like, C-terminal domain"/>
    <property type="match status" value="1"/>
</dbReference>
<dbReference type="Gene3D" id="1.10.10.60">
    <property type="entry name" value="Homeodomain-like"/>
    <property type="match status" value="1"/>
</dbReference>
<evidence type="ECO:0000256" key="3">
    <source>
        <dbReference type="ARBA" id="ARBA00023163"/>
    </source>
</evidence>
<gene>
    <name evidence="6" type="ORF">ACFP2T_25175</name>
</gene>
<dbReference type="PROSITE" id="PS50977">
    <property type="entry name" value="HTH_TETR_2"/>
    <property type="match status" value="1"/>
</dbReference>
<dbReference type="InterPro" id="IPR004111">
    <property type="entry name" value="Repressor_TetR_C"/>
</dbReference>
<organism evidence="6 7">
    <name type="scientific">Plantactinospora solaniradicis</name>
    <dbReference type="NCBI Taxonomy" id="1723736"/>
    <lineage>
        <taxon>Bacteria</taxon>
        <taxon>Bacillati</taxon>
        <taxon>Actinomycetota</taxon>
        <taxon>Actinomycetes</taxon>
        <taxon>Micromonosporales</taxon>
        <taxon>Micromonosporaceae</taxon>
        <taxon>Plantactinospora</taxon>
    </lineage>
</organism>
<evidence type="ECO:0000256" key="4">
    <source>
        <dbReference type="PROSITE-ProRule" id="PRU00335"/>
    </source>
</evidence>
<dbReference type="Pfam" id="PF02909">
    <property type="entry name" value="TetR_C_1"/>
    <property type="match status" value="1"/>
</dbReference>
<evidence type="ECO:0000256" key="2">
    <source>
        <dbReference type="ARBA" id="ARBA00023125"/>
    </source>
</evidence>
<dbReference type="EMBL" id="JBHSPR010000020">
    <property type="protein sequence ID" value="MFC6019487.1"/>
    <property type="molecule type" value="Genomic_DNA"/>
</dbReference>
<name>A0ABW1KCH3_9ACTN</name>
<dbReference type="Proteomes" id="UP001596203">
    <property type="component" value="Unassembled WGS sequence"/>
</dbReference>
<evidence type="ECO:0000313" key="6">
    <source>
        <dbReference type="EMBL" id="MFC6019487.1"/>
    </source>
</evidence>
<reference evidence="7" key="1">
    <citation type="journal article" date="2019" name="Int. J. Syst. Evol. Microbiol.">
        <title>The Global Catalogue of Microorganisms (GCM) 10K type strain sequencing project: providing services to taxonomists for standard genome sequencing and annotation.</title>
        <authorList>
            <consortium name="The Broad Institute Genomics Platform"/>
            <consortium name="The Broad Institute Genome Sequencing Center for Infectious Disease"/>
            <person name="Wu L."/>
            <person name="Ma J."/>
        </authorList>
    </citation>
    <scope>NUCLEOTIDE SEQUENCE [LARGE SCALE GENOMIC DNA]</scope>
    <source>
        <strain evidence="7">ZS-35-S2</strain>
    </source>
</reference>
<dbReference type="RefSeq" id="WP_377425460.1">
    <property type="nucleotide sequence ID" value="NZ_JBHSPR010000020.1"/>
</dbReference>
<evidence type="ECO:0000259" key="5">
    <source>
        <dbReference type="PROSITE" id="PS50977"/>
    </source>
</evidence>
<dbReference type="SUPFAM" id="SSF46689">
    <property type="entry name" value="Homeodomain-like"/>
    <property type="match status" value="1"/>
</dbReference>
<dbReference type="PANTHER" id="PTHR30055:SF151">
    <property type="entry name" value="TRANSCRIPTIONAL REGULATORY PROTEIN"/>
    <property type="match status" value="1"/>
</dbReference>